<name>F5S8L8_KINKI</name>
<protein>
    <submittedName>
        <fullName evidence="1">Uncharacterized protein</fullName>
    </submittedName>
</protein>
<keyword evidence="2" id="KW-1185">Reference proteome</keyword>
<gene>
    <name evidence="1" type="ORF">HMPREF0476_1551</name>
</gene>
<reference evidence="1 2" key="1">
    <citation type="submission" date="2011-04" db="EMBL/GenBank/DDBJ databases">
        <authorList>
            <person name="Muzny D."/>
            <person name="Qin X."/>
            <person name="Deng J."/>
            <person name="Jiang H."/>
            <person name="Liu Y."/>
            <person name="Qu J."/>
            <person name="Song X.-Z."/>
            <person name="Zhang L."/>
            <person name="Thornton R."/>
            <person name="Coyle M."/>
            <person name="Francisco L."/>
            <person name="Jackson L."/>
            <person name="Javaid M."/>
            <person name="Korchina V."/>
            <person name="Kovar C."/>
            <person name="Mata R."/>
            <person name="Mathew T."/>
            <person name="Ngo R."/>
            <person name="Nguyen L."/>
            <person name="Nguyen N."/>
            <person name="Okwuonu G."/>
            <person name="Ongeri F."/>
            <person name="Pham C."/>
            <person name="Simmons D."/>
            <person name="Wilczek-Boney K."/>
            <person name="Hale W."/>
            <person name="Jakkamsetti A."/>
            <person name="Pham P."/>
            <person name="Ruth R."/>
            <person name="San Lucas F."/>
            <person name="Warren J."/>
            <person name="Zhang J."/>
            <person name="Zhao Z."/>
            <person name="Zhou C."/>
            <person name="Zhu D."/>
            <person name="Lee S."/>
            <person name="Bess C."/>
            <person name="Blankenburg K."/>
            <person name="Forbes L."/>
            <person name="Fu Q."/>
            <person name="Gubbala S."/>
            <person name="Hirani K."/>
            <person name="Jayaseelan J.C."/>
            <person name="Lara F."/>
            <person name="Munidasa M."/>
            <person name="Palculict T."/>
            <person name="Patil S."/>
            <person name="Pu L.-L."/>
            <person name="Saada N."/>
            <person name="Tang L."/>
            <person name="Weissenberger G."/>
            <person name="Zhu Y."/>
            <person name="Hemphill L."/>
            <person name="Shang Y."/>
            <person name="Youmans B."/>
            <person name="Ayvaz T."/>
            <person name="Ross M."/>
            <person name="Santibanez J."/>
            <person name="Aqrawi P."/>
            <person name="Gross S."/>
            <person name="Joshi V."/>
            <person name="Fowler G."/>
            <person name="Nazareth L."/>
            <person name="Reid J."/>
            <person name="Worley K."/>
            <person name="Petrosino J."/>
            <person name="Highlander S."/>
            <person name="Gibbs R."/>
        </authorList>
    </citation>
    <scope>NUCLEOTIDE SEQUENCE [LARGE SCALE GENOMIC DNA]</scope>
    <source>
        <strain evidence="1 2">ATCC 23330</strain>
    </source>
</reference>
<dbReference type="AlphaFoldDB" id="F5S8L8"/>
<evidence type="ECO:0000313" key="1">
    <source>
        <dbReference type="EMBL" id="EGK08081.1"/>
    </source>
</evidence>
<proteinExistence type="predicted"/>
<sequence>MCATKHFNALRLVKYFGKVIHFAPLRPTTLYYKQKKTIGQTNNQA</sequence>
<dbReference type="HOGENOM" id="CLU_3200897_0_0_4"/>
<organism evidence="1 2">
    <name type="scientific">Kingella kingae ATCC 23330</name>
    <dbReference type="NCBI Taxonomy" id="887327"/>
    <lineage>
        <taxon>Bacteria</taxon>
        <taxon>Pseudomonadati</taxon>
        <taxon>Pseudomonadota</taxon>
        <taxon>Betaproteobacteria</taxon>
        <taxon>Neisseriales</taxon>
        <taxon>Neisseriaceae</taxon>
        <taxon>Kingella</taxon>
    </lineage>
</organism>
<evidence type="ECO:0000313" key="2">
    <source>
        <dbReference type="Proteomes" id="UP000004207"/>
    </source>
</evidence>
<accession>F5S8L8</accession>
<dbReference type="Proteomes" id="UP000004207">
    <property type="component" value="Unassembled WGS sequence"/>
</dbReference>
<dbReference type="EMBL" id="AFHS01000050">
    <property type="protein sequence ID" value="EGK08081.1"/>
    <property type="molecule type" value="Genomic_DNA"/>
</dbReference>
<comment type="caution">
    <text evidence="1">The sequence shown here is derived from an EMBL/GenBank/DDBJ whole genome shotgun (WGS) entry which is preliminary data.</text>
</comment>